<evidence type="ECO:0000313" key="1">
    <source>
        <dbReference type="EMBL" id="GAG24260.1"/>
    </source>
</evidence>
<comment type="caution">
    <text evidence="1">The sequence shown here is derived from an EMBL/GenBank/DDBJ whole genome shotgun (WGS) entry which is preliminary data.</text>
</comment>
<sequence>MIELVNNEHGYSAVCEYVLVDKEGKHQDKGEYIYIADLEVAERYRKKSIIKQLSIQLMRKYPFLKYVYWEREKHKGKMSFYPVRKLLKEEQNVKMA</sequence>
<dbReference type="EMBL" id="BARS01031976">
    <property type="protein sequence ID" value="GAG24260.1"/>
    <property type="molecule type" value="Genomic_DNA"/>
</dbReference>
<evidence type="ECO:0008006" key="2">
    <source>
        <dbReference type="Google" id="ProtNLM"/>
    </source>
</evidence>
<reference evidence="1" key="1">
    <citation type="journal article" date="2014" name="Front. Microbiol.">
        <title>High frequency of phylogenetically diverse reductive dehalogenase-homologous genes in deep subseafloor sedimentary metagenomes.</title>
        <authorList>
            <person name="Kawai M."/>
            <person name="Futagami T."/>
            <person name="Toyoda A."/>
            <person name="Takaki Y."/>
            <person name="Nishi S."/>
            <person name="Hori S."/>
            <person name="Arai W."/>
            <person name="Tsubouchi T."/>
            <person name="Morono Y."/>
            <person name="Uchiyama I."/>
            <person name="Ito T."/>
            <person name="Fujiyama A."/>
            <person name="Inagaki F."/>
            <person name="Takami H."/>
        </authorList>
    </citation>
    <scope>NUCLEOTIDE SEQUENCE</scope>
    <source>
        <strain evidence="1">Expedition CK06-06</strain>
    </source>
</reference>
<proteinExistence type="predicted"/>
<accession>X0W135</accession>
<gene>
    <name evidence="1" type="ORF">S01H1_49690</name>
</gene>
<organism evidence="1">
    <name type="scientific">marine sediment metagenome</name>
    <dbReference type="NCBI Taxonomy" id="412755"/>
    <lineage>
        <taxon>unclassified sequences</taxon>
        <taxon>metagenomes</taxon>
        <taxon>ecological metagenomes</taxon>
    </lineage>
</organism>
<dbReference type="AlphaFoldDB" id="X0W135"/>
<protein>
    <recommendedName>
        <fullName evidence="2">N-acetyltransferase domain-containing protein</fullName>
    </recommendedName>
</protein>
<name>X0W135_9ZZZZ</name>